<keyword evidence="7" id="KW-1185">Reference proteome</keyword>
<dbReference type="Pfam" id="PF00491">
    <property type="entry name" value="Arginase"/>
    <property type="match status" value="1"/>
</dbReference>
<evidence type="ECO:0000313" key="6">
    <source>
        <dbReference type="EMBL" id="GLK13931.1"/>
    </source>
</evidence>
<dbReference type="PANTHER" id="PTHR43782:SF3">
    <property type="entry name" value="ARGINASE"/>
    <property type="match status" value="1"/>
</dbReference>
<dbReference type="PANTHER" id="PTHR43782">
    <property type="entry name" value="ARGINASE"/>
    <property type="match status" value="1"/>
</dbReference>
<dbReference type="SUPFAM" id="SSF55729">
    <property type="entry name" value="Acyl-CoA N-acyltransferases (Nat)"/>
    <property type="match status" value="1"/>
</dbReference>
<proteinExistence type="inferred from homology"/>
<accession>A0A9W6MH62</accession>
<evidence type="ECO:0000256" key="2">
    <source>
        <dbReference type="ARBA" id="ARBA00022801"/>
    </source>
</evidence>
<comment type="caution">
    <text evidence="6">The sequence shown here is derived from an EMBL/GenBank/DDBJ whole genome shotgun (WGS) entry which is preliminary data.</text>
</comment>
<dbReference type="CDD" id="cd09999">
    <property type="entry name" value="Arginase-like_1"/>
    <property type="match status" value="1"/>
</dbReference>
<reference evidence="6" key="2">
    <citation type="submission" date="2023-01" db="EMBL/GenBank/DDBJ databases">
        <authorList>
            <person name="Sun Q."/>
            <person name="Evtushenko L."/>
        </authorList>
    </citation>
    <scope>NUCLEOTIDE SEQUENCE</scope>
    <source>
        <strain evidence="6">VKM Ac-2007</strain>
    </source>
</reference>
<dbReference type="InterPro" id="IPR000182">
    <property type="entry name" value="GNAT_dom"/>
</dbReference>
<protein>
    <recommendedName>
        <fullName evidence="5">N-acetyltransferase domain-containing protein</fullName>
    </recommendedName>
</protein>
<dbReference type="GO" id="GO:0030145">
    <property type="term" value="F:manganese ion binding"/>
    <property type="evidence" value="ECO:0007669"/>
    <property type="project" value="TreeGrafter"/>
</dbReference>
<keyword evidence="1" id="KW-0479">Metal-binding</keyword>
<gene>
    <name evidence="6" type="ORF">GCM10017600_73420</name>
</gene>
<dbReference type="InterPro" id="IPR023696">
    <property type="entry name" value="Ureohydrolase_dom_sf"/>
</dbReference>
<organism evidence="6 7">
    <name type="scientific">Streptosporangium carneum</name>
    <dbReference type="NCBI Taxonomy" id="47481"/>
    <lineage>
        <taxon>Bacteria</taxon>
        <taxon>Bacillati</taxon>
        <taxon>Actinomycetota</taxon>
        <taxon>Actinomycetes</taxon>
        <taxon>Streptosporangiales</taxon>
        <taxon>Streptosporangiaceae</taxon>
        <taxon>Streptosporangium</taxon>
    </lineage>
</organism>
<dbReference type="SUPFAM" id="SSF52768">
    <property type="entry name" value="Arginase/deacetylase"/>
    <property type="match status" value="1"/>
</dbReference>
<evidence type="ECO:0000313" key="7">
    <source>
        <dbReference type="Proteomes" id="UP001143474"/>
    </source>
</evidence>
<keyword evidence="2" id="KW-0378">Hydrolase</keyword>
<evidence type="ECO:0000259" key="5">
    <source>
        <dbReference type="PROSITE" id="PS51186"/>
    </source>
</evidence>
<dbReference type="Proteomes" id="UP001143474">
    <property type="component" value="Unassembled WGS sequence"/>
</dbReference>
<sequence>MSEVMVVEAPQWQGSSSATAHRLEQGASLLAAMVPDAERVRVPTGPTLTETAARIRAALSRARGRLVVTAGGDCGVELEPVAAAVRRHGDRLAVVWFDAHGDLNTPGSSPSGAFHGMVLRALLGDGPPGLTPVPALRPEQVVLAGVRALDPAERDHVRAEGIAHARVDELSALEDLVARTGAEAVYVHVDLDVLDPDVFPFVGVPEPGGILPAELLARVTALAERFEIAGLGITEYEPSRKRADGMLAGLVAGLVEACRTSAVRQIERRAAAAWPAAVVEEEHGWLLRHTPGVTRQRCNSALPPLPWPLAGGFEHVERFYGERGLPVRVQVSPAERHRELDEFLAARGYRHGGATAVLTAATQDVIAATTTGTGAATTATGIAVPATAEDVTAVAVPGEGAVRASPPPVDLTDEPGSWFGVFAELDGHDDSAAVCAEVVSRIASPAAFLSVTLEGRAAGMGLFVADRGWAGVFCMATAPELRRRGVATALLGAGARWAREMGADRLYLQVERDNEAAVRLYAQAGFVHSHGYHYRVGS</sequence>
<dbReference type="EMBL" id="BSEV01000026">
    <property type="protein sequence ID" value="GLK13931.1"/>
    <property type="molecule type" value="Genomic_DNA"/>
</dbReference>
<dbReference type="GO" id="GO:0005829">
    <property type="term" value="C:cytosol"/>
    <property type="evidence" value="ECO:0007669"/>
    <property type="project" value="TreeGrafter"/>
</dbReference>
<dbReference type="Gene3D" id="3.40.800.10">
    <property type="entry name" value="Ureohydrolase domain"/>
    <property type="match status" value="1"/>
</dbReference>
<dbReference type="InterPro" id="IPR006035">
    <property type="entry name" value="Ureohydrolase"/>
</dbReference>
<keyword evidence="3" id="KW-0464">Manganese</keyword>
<feature type="domain" description="N-acetyltransferase" evidence="5">
    <location>
        <begin position="409"/>
        <end position="538"/>
    </location>
</feature>
<evidence type="ECO:0000256" key="3">
    <source>
        <dbReference type="ARBA" id="ARBA00023211"/>
    </source>
</evidence>
<dbReference type="Gene3D" id="3.40.630.30">
    <property type="match status" value="1"/>
</dbReference>
<reference evidence="6" key="1">
    <citation type="journal article" date="2014" name="Int. J. Syst. Evol. Microbiol.">
        <title>Complete genome sequence of Corynebacterium casei LMG S-19264T (=DSM 44701T), isolated from a smear-ripened cheese.</title>
        <authorList>
            <consortium name="US DOE Joint Genome Institute (JGI-PGF)"/>
            <person name="Walter F."/>
            <person name="Albersmeier A."/>
            <person name="Kalinowski J."/>
            <person name="Ruckert C."/>
        </authorList>
    </citation>
    <scope>NUCLEOTIDE SEQUENCE</scope>
    <source>
        <strain evidence="6">VKM Ac-2007</strain>
    </source>
</reference>
<dbReference type="InterPro" id="IPR056935">
    <property type="entry name" value="Rv0428c-like_C"/>
</dbReference>
<evidence type="ECO:0000256" key="4">
    <source>
        <dbReference type="PROSITE-ProRule" id="PRU00742"/>
    </source>
</evidence>
<evidence type="ECO:0000256" key="1">
    <source>
        <dbReference type="ARBA" id="ARBA00022723"/>
    </source>
</evidence>
<dbReference type="CDD" id="cd04301">
    <property type="entry name" value="NAT_SF"/>
    <property type="match status" value="1"/>
</dbReference>
<name>A0A9W6MH62_9ACTN</name>
<comment type="similarity">
    <text evidence="4">Belongs to the arginase family.</text>
</comment>
<dbReference type="InterPro" id="IPR016181">
    <property type="entry name" value="Acyl_CoA_acyltransferase"/>
</dbReference>
<dbReference type="PROSITE" id="PS51186">
    <property type="entry name" value="GNAT"/>
    <property type="match status" value="1"/>
</dbReference>
<dbReference type="PROSITE" id="PS51409">
    <property type="entry name" value="ARGINASE_2"/>
    <property type="match status" value="1"/>
</dbReference>
<dbReference type="GO" id="GO:0004053">
    <property type="term" value="F:arginase activity"/>
    <property type="evidence" value="ECO:0007669"/>
    <property type="project" value="TreeGrafter"/>
</dbReference>
<dbReference type="Pfam" id="PF24553">
    <property type="entry name" value="Rv0428c_C"/>
    <property type="match status" value="1"/>
</dbReference>
<dbReference type="AlphaFoldDB" id="A0A9W6MH62"/>
<dbReference type="PRINTS" id="PR00116">
    <property type="entry name" value="ARGINASE"/>
</dbReference>
<dbReference type="GO" id="GO:0016747">
    <property type="term" value="F:acyltransferase activity, transferring groups other than amino-acyl groups"/>
    <property type="evidence" value="ECO:0007669"/>
    <property type="project" value="InterPro"/>
</dbReference>